<dbReference type="Pfam" id="PF00005">
    <property type="entry name" value="ABC_tran"/>
    <property type="match status" value="1"/>
</dbReference>
<dbReference type="GO" id="GO:0016887">
    <property type="term" value="F:ATP hydrolysis activity"/>
    <property type="evidence" value="ECO:0007669"/>
    <property type="project" value="InterPro"/>
</dbReference>
<evidence type="ECO:0000259" key="3">
    <source>
        <dbReference type="PROSITE" id="PS50893"/>
    </source>
</evidence>
<dbReference type="OrthoDB" id="9805029at2"/>
<dbReference type="Proteomes" id="UP000239772">
    <property type="component" value="Unassembled WGS sequence"/>
</dbReference>
<dbReference type="SUPFAM" id="SSF52540">
    <property type="entry name" value="P-loop containing nucleoside triphosphate hydrolases"/>
    <property type="match status" value="1"/>
</dbReference>
<dbReference type="CDD" id="cd03216">
    <property type="entry name" value="ABC_Carb_Monos_I"/>
    <property type="match status" value="1"/>
</dbReference>
<comment type="caution">
    <text evidence="4">The sequence shown here is derived from an EMBL/GenBank/DDBJ whole genome shotgun (WGS) entry which is preliminary data.</text>
</comment>
<evidence type="ECO:0000256" key="1">
    <source>
        <dbReference type="ARBA" id="ARBA00022741"/>
    </source>
</evidence>
<protein>
    <submittedName>
        <fullName evidence="4">Sugar ABC transporter ATP-binding protein</fullName>
    </submittedName>
</protein>
<dbReference type="InterPro" id="IPR050107">
    <property type="entry name" value="ABC_carbohydrate_import_ATPase"/>
</dbReference>
<evidence type="ECO:0000313" key="5">
    <source>
        <dbReference type="Proteomes" id="UP000239772"/>
    </source>
</evidence>
<dbReference type="InterPro" id="IPR027417">
    <property type="entry name" value="P-loop_NTPase"/>
</dbReference>
<dbReference type="EMBL" id="PVZS01000010">
    <property type="protein sequence ID" value="PSC05055.1"/>
    <property type="molecule type" value="Genomic_DNA"/>
</dbReference>
<accession>A0A2T1HTS6</accession>
<gene>
    <name evidence="4" type="ORF">SLNSH_10620</name>
</gene>
<reference evidence="5" key="1">
    <citation type="submission" date="2018-03" db="EMBL/GenBank/DDBJ databases">
        <authorList>
            <person name="Sun L."/>
            <person name="Liu H."/>
            <person name="Chen W."/>
            <person name="Huang K."/>
            <person name="Liu W."/>
            <person name="Gao X."/>
        </authorList>
    </citation>
    <scope>NUCLEOTIDE SEQUENCE [LARGE SCALE GENOMIC DNA]</scope>
    <source>
        <strain evidence="5">SH9</strain>
    </source>
</reference>
<dbReference type="PANTHER" id="PTHR43790:SF8">
    <property type="entry name" value="SUGAR ABC TRANSPORTER ATP-BINDING PROTEIN"/>
    <property type="match status" value="1"/>
</dbReference>
<organism evidence="4 5">
    <name type="scientific">Alsobacter soli</name>
    <dbReference type="NCBI Taxonomy" id="2109933"/>
    <lineage>
        <taxon>Bacteria</taxon>
        <taxon>Pseudomonadati</taxon>
        <taxon>Pseudomonadota</taxon>
        <taxon>Alphaproteobacteria</taxon>
        <taxon>Hyphomicrobiales</taxon>
        <taxon>Alsobacteraceae</taxon>
        <taxon>Alsobacter</taxon>
    </lineage>
</organism>
<dbReference type="PANTHER" id="PTHR43790">
    <property type="entry name" value="CARBOHYDRATE TRANSPORT ATP-BINDING PROTEIN MG119-RELATED"/>
    <property type="match status" value="1"/>
</dbReference>
<keyword evidence="2 4" id="KW-0067">ATP-binding</keyword>
<evidence type="ECO:0000313" key="4">
    <source>
        <dbReference type="EMBL" id="PSC05055.1"/>
    </source>
</evidence>
<dbReference type="PROSITE" id="PS50893">
    <property type="entry name" value="ABC_TRANSPORTER_2"/>
    <property type="match status" value="1"/>
</dbReference>
<sequence length="258" mass="27137">MAPGANGPALLEARGIKKSYGPVQALRGIDFRIGKGETIALVGDNGAGKSTFVKILSGAIQPTGGEISFGGRPVAIASTDVARSLGIETVYQDLGLCDNLNVADNIFLGRERSWGIGPLRFLDKRGMRAAAGEALKGLSINVPRPDANVSGLSGGQRQAVALARTKLWKSSLVLLDEPTAALGVQETKRAMEAVRKLQDQGVSIVLITHNMPLVLEMSHRVVVLRHGTKVGDIPTASVTGDDIVSLITGARQMWIEAA</sequence>
<name>A0A2T1HTS6_9HYPH</name>
<dbReference type="AlphaFoldDB" id="A0A2T1HTS6"/>
<dbReference type="Gene3D" id="3.40.50.300">
    <property type="entry name" value="P-loop containing nucleotide triphosphate hydrolases"/>
    <property type="match status" value="1"/>
</dbReference>
<keyword evidence="1" id="KW-0547">Nucleotide-binding</keyword>
<evidence type="ECO:0000256" key="2">
    <source>
        <dbReference type="ARBA" id="ARBA00022840"/>
    </source>
</evidence>
<dbReference type="GO" id="GO:0005524">
    <property type="term" value="F:ATP binding"/>
    <property type="evidence" value="ECO:0007669"/>
    <property type="project" value="UniProtKB-KW"/>
</dbReference>
<dbReference type="InterPro" id="IPR003593">
    <property type="entry name" value="AAA+_ATPase"/>
</dbReference>
<dbReference type="SMART" id="SM00382">
    <property type="entry name" value="AAA"/>
    <property type="match status" value="1"/>
</dbReference>
<feature type="domain" description="ABC transporter" evidence="3">
    <location>
        <begin position="11"/>
        <end position="251"/>
    </location>
</feature>
<dbReference type="InterPro" id="IPR003439">
    <property type="entry name" value="ABC_transporter-like_ATP-bd"/>
</dbReference>
<proteinExistence type="predicted"/>
<keyword evidence="5" id="KW-1185">Reference proteome</keyword>